<comment type="catalytic activity">
    <reaction evidence="4">
        <text>RX + glutathione = an S-substituted glutathione + a halide anion + H(+)</text>
        <dbReference type="Rhea" id="RHEA:16437"/>
        <dbReference type="ChEBI" id="CHEBI:15378"/>
        <dbReference type="ChEBI" id="CHEBI:16042"/>
        <dbReference type="ChEBI" id="CHEBI:17792"/>
        <dbReference type="ChEBI" id="CHEBI:57925"/>
        <dbReference type="ChEBI" id="CHEBI:90779"/>
        <dbReference type="EC" id="2.5.1.18"/>
    </reaction>
</comment>
<dbReference type="FunFam" id="1.20.1050.10:FF:000004">
    <property type="entry name" value="Glutathione S-transferase F2"/>
    <property type="match status" value="2"/>
</dbReference>
<dbReference type="InterPro" id="IPR010987">
    <property type="entry name" value="Glutathione-S-Trfase_C-like"/>
</dbReference>
<dbReference type="Pfam" id="PF00043">
    <property type="entry name" value="GST_C"/>
    <property type="match status" value="2"/>
</dbReference>
<dbReference type="GO" id="GO:0009636">
    <property type="term" value="P:response to toxic substance"/>
    <property type="evidence" value="ECO:0007669"/>
    <property type="project" value="UniProtKB-ARBA"/>
</dbReference>
<dbReference type="InterPro" id="IPR004045">
    <property type="entry name" value="Glutathione_S-Trfase_N"/>
</dbReference>
<dbReference type="SFLD" id="SFLDS00019">
    <property type="entry name" value="Glutathione_Transferase_(cytos"/>
    <property type="match status" value="2"/>
</dbReference>
<comment type="similarity">
    <text evidence="1">Belongs to the GST superfamily. Phi family.</text>
</comment>
<dbReference type="GO" id="GO:0005737">
    <property type="term" value="C:cytoplasm"/>
    <property type="evidence" value="ECO:0007669"/>
    <property type="project" value="TreeGrafter"/>
</dbReference>
<sequence>MSFSSNIRMHDIVTKKGVIKKKKREDSNLHFAKSDLRSHHEPLKEQKEGISLIKVSHHYPPSMHTCREEKGVLDEENEGEKHAALNSKILSLEEVGGSPRCCSNLRKEMKDASWDLVSMCGKEKESKASHEGKCWNGNFFAMDKEAAPKVVEQALPGTTCLEIRNFPVPGKRRTEDNRGWRKFSDLLQAASDEVTNKDCGRIRSKHVNRNPLKRLFTLAGNGCFSADALAVLQIQKVRMAAIKLHGYPQSTCTTNVLACIHEKEIDYEFVTVDMLTGAHKQPSFLALNPLGQLPVIEDGDLTLFESRAIIKYLAKKNEGKGSNLWGSTLTEQALVEQWSQVESQSYNPAVTAIIVQKVFAPMIGGKTDEGIVQSSVEKLSKVLDVYEERLSKSKFLAGDFFSVADLPHLSYTHYLIKMAGEGHLITSRPHVKAWWETISSRPSWLKKVRMAAIKLHGYPQSTCTTNVLACIHEKEIDYEFVTVDMLTGAHKQPSFLALNPLGQLPVIQDGDLTLFESRAIIKYLAKKNDGKGSNLWGSTLREQALVEQWSQVESQSYNPAVTAIIVQKVFAPMMGGKTDESIVQSSVEKLSKVLDVYEERLSKSKFLAGDFFSIADLPHLSYTHYLIKMAGEGDLITSRPHVKAWWETISSRPSWLKVLAFAKF</sequence>
<proteinExistence type="inferred from homology"/>
<dbReference type="SUPFAM" id="SSF52833">
    <property type="entry name" value="Thioredoxin-like"/>
    <property type="match status" value="2"/>
</dbReference>
<dbReference type="FunFam" id="3.40.30.10:FF:000016">
    <property type="entry name" value="Glutathione S-transferase F2"/>
    <property type="match status" value="2"/>
</dbReference>
<dbReference type="EMBL" id="JAHRHJ020000001">
    <property type="protein sequence ID" value="KAH9330634.1"/>
    <property type="molecule type" value="Genomic_DNA"/>
</dbReference>
<dbReference type="EC" id="2.5.1.18" evidence="2"/>
<feature type="domain" description="GST C-terminal" evidence="6">
    <location>
        <begin position="328"/>
        <end position="460"/>
    </location>
</feature>
<dbReference type="PANTHER" id="PTHR43900">
    <property type="entry name" value="GLUTATHIONE S-TRANSFERASE RHO"/>
    <property type="match status" value="1"/>
</dbReference>
<comment type="caution">
    <text evidence="7">The sequence shown here is derived from an EMBL/GenBank/DDBJ whole genome shotgun (WGS) entry which is preliminary data.</text>
</comment>
<evidence type="ECO:0000256" key="4">
    <source>
        <dbReference type="ARBA" id="ARBA00047960"/>
    </source>
</evidence>
<gene>
    <name evidence="7" type="ORF">KI387_002742</name>
</gene>
<feature type="domain" description="GST C-terminal" evidence="6">
    <location>
        <begin position="539"/>
        <end position="664"/>
    </location>
</feature>
<dbReference type="Pfam" id="PF02798">
    <property type="entry name" value="GST_N"/>
    <property type="match status" value="2"/>
</dbReference>
<dbReference type="GO" id="GO:0004364">
    <property type="term" value="F:glutathione transferase activity"/>
    <property type="evidence" value="ECO:0007669"/>
    <property type="project" value="UniProtKB-EC"/>
</dbReference>
<feature type="domain" description="GST N-terminal" evidence="5">
    <location>
        <begin position="451"/>
        <end position="532"/>
    </location>
</feature>
<dbReference type="SFLD" id="SFLDG00358">
    <property type="entry name" value="Main_(cytGST)"/>
    <property type="match status" value="2"/>
</dbReference>
<accession>A0AA38LNW8</accession>
<dbReference type="SFLD" id="SFLDG01154">
    <property type="entry name" value="Main.5:_Phi-like"/>
    <property type="match status" value="2"/>
</dbReference>
<dbReference type="CDD" id="cd03053">
    <property type="entry name" value="GST_N_Phi"/>
    <property type="match status" value="2"/>
</dbReference>
<organism evidence="7 8">
    <name type="scientific">Taxus chinensis</name>
    <name type="common">Chinese yew</name>
    <name type="synonym">Taxus wallichiana var. chinensis</name>
    <dbReference type="NCBI Taxonomy" id="29808"/>
    <lineage>
        <taxon>Eukaryota</taxon>
        <taxon>Viridiplantae</taxon>
        <taxon>Streptophyta</taxon>
        <taxon>Embryophyta</taxon>
        <taxon>Tracheophyta</taxon>
        <taxon>Spermatophyta</taxon>
        <taxon>Pinopsida</taxon>
        <taxon>Pinidae</taxon>
        <taxon>Conifers II</taxon>
        <taxon>Cupressales</taxon>
        <taxon>Taxaceae</taxon>
        <taxon>Taxus</taxon>
    </lineage>
</organism>
<keyword evidence="8" id="KW-1185">Reference proteome</keyword>
<dbReference type="InterPro" id="IPR036249">
    <property type="entry name" value="Thioredoxin-like_sf"/>
</dbReference>
<dbReference type="InterPro" id="IPR036282">
    <property type="entry name" value="Glutathione-S-Trfase_C_sf"/>
</dbReference>
<dbReference type="GO" id="GO:0043295">
    <property type="term" value="F:glutathione binding"/>
    <property type="evidence" value="ECO:0007669"/>
    <property type="project" value="TreeGrafter"/>
</dbReference>
<reference evidence="7 8" key="1">
    <citation type="journal article" date="2021" name="Nat. Plants">
        <title>The Taxus genome provides insights into paclitaxel biosynthesis.</title>
        <authorList>
            <person name="Xiong X."/>
            <person name="Gou J."/>
            <person name="Liao Q."/>
            <person name="Li Y."/>
            <person name="Zhou Q."/>
            <person name="Bi G."/>
            <person name="Li C."/>
            <person name="Du R."/>
            <person name="Wang X."/>
            <person name="Sun T."/>
            <person name="Guo L."/>
            <person name="Liang H."/>
            <person name="Lu P."/>
            <person name="Wu Y."/>
            <person name="Zhang Z."/>
            <person name="Ro D.K."/>
            <person name="Shang Y."/>
            <person name="Huang S."/>
            <person name="Yan J."/>
        </authorList>
    </citation>
    <scope>NUCLEOTIDE SEQUENCE [LARGE SCALE GENOMIC DNA]</scope>
    <source>
        <strain evidence="7">Ta-2019</strain>
    </source>
</reference>
<feature type="domain" description="GST N-terminal" evidence="5">
    <location>
        <begin position="240"/>
        <end position="321"/>
    </location>
</feature>
<dbReference type="PROSITE" id="PS50405">
    <property type="entry name" value="GST_CTER"/>
    <property type="match status" value="2"/>
</dbReference>
<dbReference type="CDD" id="cd03187">
    <property type="entry name" value="GST_C_Phi"/>
    <property type="match status" value="2"/>
</dbReference>
<dbReference type="AlphaFoldDB" id="A0AA38LNW8"/>
<evidence type="ECO:0000256" key="1">
    <source>
        <dbReference type="ARBA" id="ARBA00010128"/>
    </source>
</evidence>
<name>A0AA38LNW8_TAXCH</name>
<dbReference type="PANTHER" id="PTHR43900:SF3">
    <property type="entry name" value="GLUTATHIONE S-TRANSFERASE RHO"/>
    <property type="match status" value="1"/>
</dbReference>
<protein>
    <recommendedName>
        <fullName evidence="2">glutathione transferase</fullName>
        <ecNumber evidence="2">2.5.1.18</ecNumber>
    </recommendedName>
</protein>
<dbReference type="Gene3D" id="1.20.1050.10">
    <property type="match status" value="2"/>
</dbReference>
<evidence type="ECO:0000256" key="2">
    <source>
        <dbReference type="ARBA" id="ARBA00012452"/>
    </source>
</evidence>
<evidence type="ECO:0000313" key="7">
    <source>
        <dbReference type="EMBL" id="KAH9330634.1"/>
    </source>
</evidence>
<dbReference type="SUPFAM" id="SSF47616">
    <property type="entry name" value="GST C-terminal domain-like"/>
    <property type="match status" value="2"/>
</dbReference>
<evidence type="ECO:0000256" key="3">
    <source>
        <dbReference type="ARBA" id="ARBA00022679"/>
    </source>
</evidence>
<keyword evidence="3" id="KW-0808">Transferase</keyword>
<dbReference type="InterPro" id="IPR040079">
    <property type="entry name" value="Glutathione_S-Trfase"/>
</dbReference>
<evidence type="ECO:0000313" key="8">
    <source>
        <dbReference type="Proteomes" id="UP000824469"/>
    </source>
</evidence>
<dbReference type="InterPro" id="IPR034347">
    <property type="entry name" value="GST_Phi_C"/>
</dbReference>
<evidence type="ECO:0000259" key="5">
    <source>
        <dbReference type="PROSITE" id="PS50404"/>
    </source>
</evidence>
<dbReference type="GO" id="GO:0006749">
    <property type="term" value="P:glutathione metabolic process"/>
    <property type="evidence" value="ECO:0007669"/>
    <property type="project" value="TreeGrafter"/>
</dbReference>
<dbReference type="PROSITE" id="PS50404">
    <property type="entry name" value="GST_NTER"/>
    <property type="match status" value="2"/>
</dbReference>
<dbReference type="Gene3D" id="3.40.30.10">
    <property type="entry name" value="Glutaredoxin"/>
    <property type="match status" value="2"/>
</dbReference>
<dbReference type="InterPro" id="IPR004046">
    <property type="entry name" value="GST_C"/>
</dbReference>
<evidence type="ECO:0000259" key="6">
    <source>
        <dbReference type="PROSITE" id="PS50405"/>
    </source>
</evidence>
<dbReference type="Proteomes" id="UP000824469">
    <property type="component" value="Unassembled WGS sequence"/>
</dbReference>